<evidence type="ECO:0000313" key="2">
    <source>
        <dbReference type="EMBL" id="CAD6996551.1"/>
    </source>
</evidence>
<organism evidence="2 3">
    <name type="scientific">Ceratitis capitata</name>
    <name type="common">Mediterranean fruit fly</name>
    <name type="synonym">Tephritis capitata</name>
    <dbReference type="NCBI Taxonomy" id="7213"/>
    <lineage>
        <taxon>Eukaryota</taxon>
        <taxon>Metazoa</taxon>
        <taxon>Ecdysozoa</taxon>
        <taxon>Arthropoda</taxon>
        <taxon>Hexapoda</taxon>
        <taxon>Insecta</taxon>
        <taxon>Pterygota</taxon>
        <taxon>Neoptera</taxon>
        <taxon>Endopterygota</taxon>
        <taxon>Diptera</taxon>
        <taxon>Brachycera</taxon>
        <taxon>Muscomorpha</taxon>
        <taxon>Tephritoidea</taxon>
        <taxon>Tephritidae</taxon>
        <taxon>Ceratitis</taxon>
        <taxon>Ceratitis</taxon>
    </lineage>
</organism>
<dbReference type="EMBL" id="CAJHJT010000001">
    <property type="protein sequence ID" value="CAD6996551.1"/>
    <property type="molecule type" value="Genomic_DNA"/>
</dbReference>
<dbReference type="SUPFAM" id="SSF54862">
    <property type="entry name" value="4Fe-4S ferredoxins"/>
    <property type="match status" value="1"/>
</dbReference>
<dbReference type="Pfam" id="PF22117">
    <property type="entry name" value="Fer4_Nqo3"/>
    <property type="match status" value="1"/>
</dbReference>
<dbReference type="AlphaFoldDB" id="A0A811UCK9"/>
<keyword evidence="3" id="KW-1185">Reference proteome</keyword>
<dbReference type="Proteomes" id="UP000606786">
    <property type="component" value="Unassembled WGS sequence"/>
</dbReference>
<name>A0A811UCK9_CERCA</name>
<dbReference type="InterPro" id="IPR054351">
    <property type="entry name" value="NADH_UbQ_OxRdtase_ferredoxin"/>
</dbReference>
<feature type="domain" description="NADH-ubiquinone oxidoreductase ferredoxin-like" evidence="1">
    <location>
        <begin position="9"/>
        <end position="49"/>
    </location>
</feature>
<accession>A0A811UCK9</accession>
<evidence type="ECO:0000259" key="1">
    <source>
        <dbReference type="Pfam" id="PF22117"/>
    </source>
</evidence>
<evidence type="ECO:0000313" key="3">
    <source>
        <dbReference type="Proteomes" id="UP000606786"/>
    </source>
</evidence>
<reference evidence="2" key="1">
    <citation type="submission" date="2020-11" db="EMBL/GenBank/DDBJ databases">
        <authorList>
            <person name="Whitehead M."/>
        </authorList>
    </citation>
    <scope>NUCLEOTIDE SEQUENCE</scope>
    <source>
        <strain evidence="2">EGII</strain>
    </source>
</reference>
<protein>
    <submittedName>
        <fullName evidence="2">(Mediterranean fruit fly) hypothetical protein</fullName>
    </submittedName>
</protein>
<comment type="caution">
    <text evidence="2">The sequence shown here is derived from an EMBL/GenBank/DDBJ whole genome shotgun (WGS) entry which is preliminary data.</text>
</comment>
<dbReference type="OrthoDB" id="10249365at2759"/>
<sequence>MVYGKGISTNELGGIGRGEKMEISTYVKRYISSELSGNIIDLCPVGALTSKPYLFKARSWELSHCETIDVLDAVGVQSGLTIAVLKLCEYYRDLMKKSMKNGYQIKLVLLTMD</sequence>
<proteinExistence type="predicted"/>
<gene>
    <name evidence="2" type="ORF">CCAP1982_LOCUS5219</name>
</gene>